<sequence length="151" mass="16875">MAARGAGGWQTPEARGLGLVKTKRRKDKKGAIKMTKLEKAKLNDEELKQVAGGSAYDLADDSRFLNSLNGSTGRYGPWKIHNSKDRLLAIENAWAKLGIGIICPGDPTDYDTKIQYVLIDGNNITPITQEQARQHAMEVTGHHMTYKEWHW</sequence>
<reference evidence="2 3" key="1">
    <citation type="journal article" date="2013" name="PLoS ONE">
        <title>Identification and characterization of three novel lipases belonging to families II and V from Anaerovibrio lipolyticus 5ST.</title>
        <authorList>
            <person name="Prive F."/>
            <person name="Kaderbhai N.N."/>
            <person name="Girdwood S."/>
            <person name="Worgan H.J."/>
            <person name="Pinloche E."/>
            <person name="Scollan N.D."/>
            <person name="Huws S.A."/>
            <person name="Newbold C.J."/>
        </authorList>
    </citation>
    <scope>NUCLEOTIDE SEQUENCE [LARGE SCALE GENOMIC DNA]</scope>
    <source>
        <strain evidence="2 3">5S</strain>
    </source>
</reference>
<dbReference type="Proteomes" id="UP000030993">
    <property type="component" value="Unassembled WGS sequence"/>
</dbReference>
<name>A0A0B2JKU9_9FIRM</name>
<accession>A0A0B2JKU9</accession>
<dbReference type="EMBL" id="JSCE01000242">
    <property type="protein sequence ID" value="KHM48434.1"/>
    <property type="molecule type" value="Genomic_DNA"/>
</dbReference>
<comment type="caution">
    <text evidence="2">The sequence shown here is derived from an EMBL/GenBank/DDBJ whole genome shotgun (WGS) entry which is preliminary data.</text>
</comment>
<gene>
    <name evidence="2" type="ORF">NZ47_13070</name>
</gene>
<evidence type="ECO:0000256" key="1">
    <source>
        <dbReference type="SAM" id="MobiDB-lite"/>
    </source>
</evidence>
<evidence type="ECO:0000313" key="3">
    <source>
        <dbReference type="Proteomes" id="UP000030993"/>
    </source>
</evidence>
<dbReference type="AlphaFoldDB" id="A0A0B2JKU9"/>
<feature type="region of interest" description="Disordered" evidence="1">
    <location>
        <begin position="1"/>
        <end position="28"/>
    </location>
</feature>
<organism evidence="2 3">
    <name type="scientific">Anaerovibrio lipolyticus</name>
    <dbReference type="NCBI Taxonomy" id="82374"/>
    <lineage>
        <taxon>Bacteria</taxon>
        <taxon>Bacillati</taxon>
        <taxon>Bacillota</taxon>
        <taxon>Negativicutes</taxon>
        <taxon>Selenomonadales</taxon>
        <taxon>Selenomonadaceae</taxon>
        <taxon>Anaerovibrio</taxon>
    </lineage>
</organism>
<evidence type="ECO:0000313" key="2">
    <source>
        <dbReference type="EMBL" id="KHM48434.1"/>
    </source>
</evidence>
<protein>
    <submittedName>
        <fullName evidence="2">Uncharacterized protein</fullName>
    </submittedName>
</protein>
<proteinExistence type="predicted"/>
<keyword evidence="3" id="KW-1185">Reference proteome</keyword>